<dbReference type="OrthoDB" id="214394at2157"/>
<proteinExistence type="predicted"/>
<dbReference type="InterPro" id="IPR032689">
    <property type="entry name" value="TraG-D_C"/>
</dbReference>
<name>A0A554NFN2_9EURY</name>
<evidence type="ECO:0000313" key="4">
    <source>
        <dbReference type="Proteomes" id="UP000319894"/>
    </source>
</evidence>
<gene>
    <name evidence="3" type="ORF">DP107_03320</name>
</gene>
<feature type="compositionally biased region" description="Low complexity" evidence="1">
    <location>
        <begin position="846"/>
        <end position="860"/>
    </location>
</feature>
<dbReference type="EMBL" id="QMDX01000001">
    <property type="protein sequence ID" value="TSD16199.1"/>
    <property type="molecule type" value="Genomic_DNA"/>
</dbReference>
<dbReference type="Gene3D" id="3.40.50.300">
    <property type="entry name" value="P-loop containing nucleotide triphosphate hydrolases"/>
    <property type="match status" value="1"/>
</dbReference>
<reference evidence="3 4" key="1">
    <citation type="submission" date="2018-06" db="EMBL/GenBank/DDBJ databases">
        <title>Natronomonas sp. F16-60 a new haloarchaeon isolated from a solar saltern of Isla Cristina, Huelva, Spain.</title>
        <authorList>
            <person name="Duran-Viseras A."/>
            <person name="Sanchez-Porro C."/>
            <person name="Ventosa A."/>
        </authorList>
    </citation>
    <scope>NUCLEOTIDE SEQUENCE [LARGE SCALE GENOMIC DNA]</scope>
    <source>
        <strain evidence="3 4">F16-60</strain>
    </source>
</reference>
<organism evidence="3 4">
    <name type="scientific">Haloglomus irregulare</name>
    <dbReference type="NCBI Taxonomy" id="2234134"/>
    <lineage>
        <taxon>Archaea</taxon>
        <taxon>Methanobacteriati</taxon>
        <taxon>Methanobacteriota</taxon>
        <taxon>Stenosarchaea group</taxon>
        <taxon>Halobacteria</taxon>
        <taxon>Halobacteriales</taxon>
        <taxon>Natronomonadaceae</taxon>
        <taxon>Haloglomus</taxon>
    </lineage>
</organism>
<feature type="domain" description="TraD/TraG TraM recognition site" evidence="2">
    <location>
        <begin position="676"/>
        <end position="750"/>
    </location>
</feature>
<accession>A0A554NFN2</accession>
<dbReference type="Proteomes" id="UP000319894">
    <property type="component" value="Unassembled WGS sequence"/>
</dbReference>
<comment type="caution">
    <text evidence="3">The sequence shown here is derived from an EMBL/GenBank/DDBJ whole genome shotgun (WGS) entry which is preliminary data.</text>
</comment>
<dbReference type="PANTHER" id="PTHR30121">
    <property type="entry name" value="UNCHARACTERIZED PROTEIN YJGR-RELATED"/>
    <property type="match status" value="1"/>
</dbReference>
<evidence type="ECO:0000259" key="2">
    <source>
        <dbReference type="Pfam" id="PF12696"/>
    </source>
</evidence>
<dbReference type="RefSeq" id="WP_144260700.1">
    <property type="nucleotide sequence ID" value="NZ_QMDX01000001.1"/>
</dbReference>
<protein>
    <recommendedName>
        <fullName evidence="2">TraD/TraG TraM recognition site domain-containing protein</fullName>
    </recommendedName>
</protein>
<dbReference type="PANTHER" id="PTHR30121:SF6">
    <property type="entry name" value="SLR6007 PROTEIN"/>
    <property type="match status" value="1"/>
</dbReference>
<keyword evidence="4" id="KW-1185">Reference proteome</keyword>
<feature type="region of interest" description="Disordered" evidence="1">
    <location>
        <begin position="832"/>
        <end position="860"/>
    </location>
</feature>
<evidence type="ECO:0000256" key="1">
    <source>
        <dbReference type="SAM" id="MobiDB-lite"/>
    </source>
</evidence>
<dbReference type="InterPro" id="IPR027417">
    <property type="entry name" value="P-loop_NTPase"/>
</dbReference>
<dbReference type="Pfam" id="PF12696">
    <property type="entry name" value="TraG-D_C"/>
    <property type="match status" value="1"/>
</dbReference>
<dbReference type="InterPro" id="IPR051162">
    <property type="entry name" value="T4SS_component"/>
</dbReference>
<sequence length="1185" mass="129583">MAAADDSRSTPAALPYFTVRPADSPLDPATVETHLRRLHGLTGSAKAGLLTRSPRPTIEWLLTSSGDEHGLTYAVGVDDEDAHSSLEHAIRGLFPDSYAIAEADRETLLDPLTLSEDADTVALAFEGDPTHRKDWQTCLTPFAEFHESERDRNHVRAPLAAVAETLADSPVPVCYQVLVRPKPDWSVEADERRLDLEQGSDTFGGKLMNALVGPPPEDELVMLGADEERVVHLRERDSHHSFEVNVRAVAGHSADPTDAERVLGDLATAFEAVSGPFYRIEGTVATGTDARRLADDLHERTLHAPAYGRSLTSSGRRTSPGLVVDARELGSFCALPGDALTSAGVRGMGVTPSERTGLALPPADQLAHYSGAGMTLGLPLTDDDRATDEPLVLPPALQPLHVGWFGRTGAGKSTALVNAMLANHRATEGASILIGPKGDGMGKDYLRAHSAEYGSLDDVLYFDCAAVLPAISFFDIRGELDAGIPRETAVADAVDHYIEILRAIMGRDRFDQAVRSPDIIRYLVKALFDPVHGSDAFTHRQLHEATRRMHERQSAPAVSDDDLERMLGGVVANRAQTFDEIMQGVANRIEKVPVDRRLARLFNHVHGAENENGDGDDAGPRFDLLDFLDENVVIVFDTGGLRTEAQRVLALLILSELWTALKRRRKRAVTEDLPLVNCYIEEAASIAVSDLLQELLSQSRSFDCSVTLAMQFPAQLRGYDQDVYDEILNNVSTVLTGNVPSDTRFAQRLATDDMNPQQVGNRLRALRRGQWLVSLPSAFDRPEPRPFLVQSAPLPPGHPDGEHALAFDKQSTLATARIEMQARTRAEFGLGLSSPSVVGEGPSHGDAPAESAASDDAPPAVRVDSALPHTKRLPPTVEYDDSIHALRCTRCDTRYDPSSDGMQRAIECCSSIDAVDGDDIPICELNLKLTEAERLGSEWSDTQLMFLQAVYNAQQLRFDALEYDLLWDSMLRLQEYVGIESDAVQDLIDADLLRHDTDRPHRLYTVSPEGRNVIGESYRQGVDYGHGQGDLEESSEHVLGVEVGRRYLEGEYQDDPESEVAEVIPYYDLGDNQRLDLAGVDDEGDVVVAIEVERVNHDVKRAVPEDFDKMAACDPDEAIWIVMSHTEGHDVLAALNDPLEGDARVEKTYAKTSPVSSFRISVPGLTAMYTVEQVREALGGDGPTV</sequence>
<dbReference type="CDD" id="cd01127">
    <property type="entry name" value="TrwB_TraG_TraD_VirD4"/>
    <property type="match status" value="1"/>
</dbReference>
<dbReference type="SUPFAM" id="SSF52540">
    <property type="entry name" value="P-loop containing nucleoside triphosphate hydrolases"/>
    <property type="match status" value="1"/>
</dbReference>
<dbReference type="InParanoid" id="A0A554NFN2"/>
<evidence type="ECO:0000313" key="3">
    <source>
        <dbReference type="EMBL" id="TSD16199.1"/>
    </source>
</evidence>
<dbReference type="AlphaFoldDB" id="A0A554NFN2"/>